<organism evidence="2 3">
    <name type="scientific">Sphagnurus paluster</name>
    <dbReference type="NCBI Taxonomy" id="117069"/>
    <lineage>
        <taxon>Eukaryota</taxon>
        <taxon>Fungi</taxon>
        <taxon>Dikarya</taxon>
        <taxon>Basidiomycota</taxon>
        <taxon>Agaricomycotina</taxon>
        <taxon>Agaricomycetes</taxon>
        <taxon>Agaricomycetidae</taxon>
        <taxon>Agaricales</taxon>
        <taxon>Tricholomatineae</taxon>
        <taxon>Lyophyllaceae</taxon>
        <taxon>Sphagnurus</taxon>
    </lineage>
</organism>
<dbReference type="GO" id="GO:0035838">
    <property type="term" value="C:growing cell tip"/>
    <property type="evidence" value="ECO:0007669"/>
    <property type="project" value="TreeGrafter"/>
</dbReference>
<dbReference type="InterPro" id="IPR051380">
    <property type="entry name" value="pH-response_reg_palI/RIM9"/>
</dbReference>
<evidence type="ECO:0008006" key="4">
    <source>
        <dbReference type="Google" id="ProtNLM"/>
    </source>
</evidence>
<dbReference type="EMBL" id="JABCKI010006063">
    <property type="protein sequence ID" value="KAG5635566.1"/>
    <property type="molecule type" value="Genomic_DNA"/>
</dbReference>
<dbReference type="PANTHER" id="PTHR28013:SF4">
    <property type="entry name" value="MARVEL DOMAIN-CONTAINING PROTEIN"/>
    <property type="match status" value="1"/>
</dbReference>
<gene>
    <name evidence="2" type="ORF">H0H81_010770</name>
</gene>
<keyword evidence="1" id="KW-1133">Transmembrane helix</keyword>
<feature type="transmembrane region" description="Helical" evidence="1">
    <location>
        <begin position="20"/>
        <end position="40"/>
    </location>
</feature>
<dbReference type="InterPro" id="IPR009571">
    <property type="entry name" value="SUR7/Rim9-like_fungi"/>
</dbReference>
<proteinExistence type="predicted"/>
<name>A0A9P7K574_9AGAR</name>
<evidence type="ECO:0000256" key="1">
    <source>
        <dbReference type="SAM" id="Phobius"/>
    </source>
</evidence>
<evidence type="ECO:0000313" key="2">
    <source>
        <dbReference type="EMBL" id="KAG5635566.1"/>
    </source>
</evidence>
<dbReference type="AlphaFoldDB" id="A0A9P7K574"/>
<feature type="transmembrane region" description="Helical" evidence="1">
    <location>
        <begin position="150"/>
        <end position="177"/>
    </location>
</feature>
<reference evidence="2" key="1">
    <citation type="submission" date="2021-02" db="EMBL/GenBank/DDBJ databases">
        <authorList>
            <person name="Nieuwenhuis M."/>
            <person name="Van De Peppel L.J.J."/>
        </authorList>
    </citation>
    <scope>NUCLEOTIDE SEQUENCE</scope>
    <source>
        <strain evidence="2">D49</strain>
    </source>
</reference>
<keyword evidence="3" id="KW-1185">Reference proteome</keyword>
<feature type="transmembrane region" description="Helical" evidence="1">
    <location>
        <begin position="197"/>
        <end position="220"/>
    </location>
</feature>
<dbReference type="Proteomes" id="UP000717328">
    <property type="component" value="Unassembled WGS sequence"/>
</dbReference>
<keyword evidence="1" id="KW-0472">Membrane</keyword>
<dbReference type="Pfam" id="PF06687">
    <property type="entry name" value="SUR7"/>
    <property type="match status" value="1"/>
</dbReference>
<accession>A0A9P7K574</accession>
<dbReference type="GO" id="GO:0032153">
    <property type="term" value="C:cell division site"/>
    <property type="evidence" value="ECO:0007669"/>
    <property type="project" value="TreeGrafter"/>
</dbReference>
<reference evidence="2" key="2">
    <citation type="submission" date="2021-10" db="EMBL/GenBank/DDBJ databases">
        <title>Phylogenomics reveals ancestral predisposition of the termite-cultivated fungus Termitomyces towards a domesticated lifestyle.</title>
        <authorList>
            <person name="Auxier B."/>
            <person name="Grum-Grzhimaylo A."/>
            <person name="Cardenas M.E."/>
            <person name="Lodge J.D."/>
            <person name="Laessoe T."/>
            <person name="Pedersen O."/>
            <person name="Smith M.E."/>
            <person name="Kuyper T.W."/>
            <person name="Franco-Molano E.A."/>
            <person name="Baroni T.J."/>
            <person name="Aanen D.K."/>
        </authorList>
    </citation>
    <scope>NUCLEOTIDE SEQUENCE</scope>
    <source>
        <strain evidence="2">D49</strain>
    </source>
</reference>
<keyword evidence="1" id="KW-0812">Transmembrane</keyword>
<protein>
    <recommendedName>
        <fullName evidence="4">Pali-domain-containing protein</fullName>
    </recommendedName>
</protein>
<dbReference type="GO" id="GO:0005886">
    <property type="term" value="C:plasma membrane"/>
    <property type="evidence" value="ECO:0007669"/>
    <property type="project" value="InterPro"/>
</dbReference>
<sequence>MDVLEKPTRRPHRVVSTGAFILLVGAFILFLLVAISLPILKPVYLVAVNAISEDVPTSIATELRFGVWGVCASSVLNQPTWYTNNGVCYGPMLGYTIPPEYASLAGVSPILLTAVEKSLLVVLILHPIAAALSFFGFILSWFLGPHGIAITTLLASIFAGIVGTIVLAIDLALVLVIRKKLVNELPYHFEVVFGPGVWMVLAAVVMNWLAVVFLAARACYCCGVRK</sequence>
<dbReference type="OrthoDB" id="3881at2759"/>
<dbReference type="PANTHER" id="PTHR28013">
    <property type="entry name" value="PROTEIN DCV1-RELATED"/>
    <property type="match status" value="1"/>
</dbReference>
<comment type="caution">
    <text evidence="2">The sequence shown here is derived from an EMBL/GenBank/DDBJ whole genome shotgun (WGS) entry which is preliminary data.</text>
</comment>
<feature type="transmembrane region" description="Helical" evidence="1">
    <location>
        <begin position="119"/>
        <end position="143"/>
    </location>
</feature>
<evidence type="ECO:0000313" key="3">
    <source>
        <dbReference type="Proteomes" id="UP000717328"/>
    </source>
</evidence>